<accession>A0AAW5NB19</accession>
<name>A0AAW5NB19_9BACT</name>
<dbReference type="InterPro" id="IPR025049">
    <property type="entry name" value="Mfa-like_1"/>
</dbReference>
<dbReference type="Gene3D" id="2.60.40.2630">
    <property type="match status" value="1"/>
</dbReference>
<dbReference type="EMBL" id="JANRHJ010000023">
    <property type="protein sequence ID" value="MCR8875235.1"/>
    <property type="molecule type" value="Genomic_DNA"/>
</dbReference>
<evidence type="ECO:0000313" key="2">
    <source>
        <dbReference type="Proteomes" id="UP001204579"/>
    </source>
</evidence>
<dbReference type="InterPro" id="IPR042278">
    <property type="entry name" value="Mfa-like_1_N"/>
</dbReference>
<keyword evidence="2" id="KW-1185">Reference proteome</keyword>
<dbReference type="RefSeq" id="WP_258336277.1">
    <property type="nucleotide sequence ID" value="NZ_JANRHJ010000023.1"/>
</dbReference>
<dbReference type="Pfam" id="PF13149">
    <property type="entry name" value="Mfa_like_1"/>
    <property type="match status" value="1"/>
</dbReference>
<gene>
    <name evidence="1" type="ORF">NW209_14685</name>
</gene>
<evidence type="ECO:0000313" key="1">
    <source>
        <dbReference type="EMBL" id="MCR8875235.1"/>
    </source>
</evidence>
<comment type="caution">
    <text evidence="1">The sequence shown here is derived from an EMBL/GenBank/DDBJ whole genome shotgun (WGS) entry which is preliminary data.</text>
</comment>
<proteinExistence type="predicted"/>
<sequence>MLTRAFGQSWEANDAIGVSVYTPTDGTPTLTQYTNMHYVTTAGDGNFTHSGGSSSGIFFQDADETVYFRAYYPFDEDSQENNGEVTITDVRTDNQSDQKNFDFMFAMGATASKNSPTVKFNDTDNGTTDARFKHRMTRLVLNITTDTGAGFTADQVASGTYTLSGIKHNGTFNTQNGTAVATGEVTDNWEITDYISYNNNIGTCSLILYPQTGTSLTFSATIDGQTYTGTLTPAFAASTSYSYDISIQKTGLVISSGTIQDWTNGKGDIIIIN</sequence>
<dbReference type="AlphaFoldDB" id="A0AAW5NB19"/>
<dbReference type="CDD" id="cd13120">
    <property type="entry name" value="BF2867_like_N"/>
    <property type="match status" value="1"/>
</dbReference>
<dbReference type="Proteomes" id="UP001204579">
    <property type="component" value="Unassembled WGS sequence"/>
</dbReference>
<protein>
    <submittedName>
        <fullName evidence="1">Fimbrillin family protein</fullName>
    </submittedName>
</protein>
<dbReference type="Gene3D" id="2.60.40.2620">
    <property type="entry name" value="Fimbrillin-like"/>
    <property type="match status" value="1"/>
</dbReference>
<reference evidence="1 2" key="1">
    <citation type="submission" date="2022-08" db="EMBL/GenBank/DDBJ databases">
        <authorList>
            <person name="Zeman M."/>
            <person name="Kubasova T."/>
        </authorList>
    </citation>
    <scope>NUCLEOTIDE SEQUENCE [LARGE SCALE GENOMIC DNA]</scope>
    <source>
        <strain evidence="1 2">ET62</strain>
    </source>
</reference>
<dbReference type="CDD" id="cd13121">
    <property type="entry name" value="BF2867_like_C"/>
    <property type="match status" value="1"/>
</dbReference>
<organism evidence="1 2">
    <name type="scientific">Phocaeicola barnesiae</name>
    <dbReference type="NCBI Taxonomy" id="376804"/>
    <lineage>
        <taxon>Bacteria</taxon>
        <taxon>Pseudomonadati</taxon>
        <taxon>Bacteroidota</taxon>
        <taxon>Bacteroidia</taxon>
        <taxon>Bacteroidales</taxon>
        <taxon>Bacteroidaceae</taxon>
        <taxon>Phocaeicola</taxon>
    </lineage>
</organism>